<keyword evidence="9" id="KW-1185">Reference proteome</keyword>
<evidence type="ECO:0000256" key="4">
    <source>
        <dbReference type="ARBA" id="ARBA00023180"/>
    </source>
</evidence>
<dbReference type="PANTHER" id="PTHR43142">
    <property type="entry name" value="CARBOXYLIC ESTER HYDROLASE"/>
    <property type="match status" value="1"/>
</dbReference>
<dbReference type="SUPFAM" id="SSF53474">
    <property type="entry name" value="alpha/beta-Hydrolases"/>
    <property type="match status" value="1"/>
</dbReference>
<sequence>MDLVKIIQLTLKYNKEHVVVIINFIKPSVRTRGRLNATGDIYRATSAGFPCVQPGVPPEWVSEDCLTINVYTPNPKASKENDGKLLPVIFFIHGGSFTFGQGSTYDGGRLLNKDVVLVTFNYRLGILGFFGFNKENAPGNLAMYDIVHALQWVRDYIPYFGGDPNSITITGQSAGAVAVTHLLVSPMGRGLFHRVISQSGTALAIWGTAQNSIEAHLRIAELSGCYNSSGSHDSSDIDSIVVEKIMECMEIIPHPKLVEVLSTYIAFERRQGRLGFDVISPTIQSFNASPSFQKFLLEHPKRVFEEGRQANVPLLIGVTKNDGSYVFGEFYNYCWKDNKVLNRIRNEYGVYEFYDFITKNYLENFRKRSSFALLCPVLTDLFSVSFFKASAYYTALYHSRISNETYWYSFDFKGRQTIWSILFQNELPPFKGGITHGDDLIYLFQFPGIPFDDDEQVVSNRMVDYWVNFAYYGHLYFSLLLTLIITTAAATLSDPDIKAAAPSHQSSRSCTMIW</sequence>
<accession>A0ABP1PK25</accession>
<dbReference type="EC" id="3.1.1.-" evidence="5"/>
<dbReference type="PROSITE" id="PS00122">
    <property type="entry name" value="CARBOXYLESTERASE_B_1"/>
    <property type="match status" value="1"/>
</dbReference>
<dbReference type="InterPro" id="IPR029058">
    <property type="entry name" value="AB_hydrolase_fold"/>
</dbReference>
<keyword evidence="6" id="KW-1133">Transmembrane helix</keyword>
<dbReference type="Pfam" id="PF00135">
    <property type="entry name" value="COesterase"/>
    <property type="match status" value="1"/>
</dbReference>
<comment type="similarity">
    <text evidence="1 5">Belongs to the type-B carboxylesterase/lipase family.</text>
</comment>
<proteinExistence type="inferred from homology"/>
<dbReference type="Proteomes" id="UP001642540">
    <property type="component" value="Unassembled WGS sequence"/>
</dbReference>
<organism evidence="8 9">
    <name type="scientific">Orchesella dallaii</name>
    <dbReference type="NCBI Taxonomy" id="48710"/>
    <lineage>
        <taxon>Eukaryota</taxon>
        <taxon>Metazoa</taxon>
        <taxon>Ecdysozoa</taxon>
        <taxon>Arthropoda</taxon>
        <taxon>Hexapoda</taxon>
        <taxon>Collembola</taxon>
        <taxon>Entomobryomorpha</taxon>
        <taxon>Entomobryoidea</taxon>
        <taxon>Orchesellidae</taxon>
        <taxon>Orchesellinae</taxon>
        <taxon>Orchesella</taxon>
    </lineage>
</organism>
<keyword evidence="3 5" id="KW-0378">Hydrolase</keyword>
<protein>
    <recommendedName>
        <fullName evidence="5">Carboxylic ester hydrolase</fullName>
        <ecNumber evidence="5">3.1.1.-</ecNumber>
    </recommendedName>
</protein>
<dbReference type="InterPro" id="IPR019826">
    <property type="entry name" value="Carboxylesterase_B_AS"/>
</dbReference>
<keyword evidence="6" id="KW-0472">Membrane</keyword>
<evidence type="ECO:0000259" key="7">
    <source>
        <dbReference type="Pfam" id="PF00135"/>
    </source>
</evidence>
<evidence type="ECO:0000256" key="6">
    <source>
        <dbReference type="SAM" id="Phobius"/>
    </source>
</evidence>
<comment type="caution">
    <text evidence="8">The sequence shown here is derived from an EMBL/GenBank/DDBJ whole genome shotgun (WGS) entry which is preliminary data.</text>
</comment>
<keyword evidence="4" id="KW-0325">Glycoprotein</keyword>
<keyword evidence="6" id="KW-0812">Transmembrane</keyword>
<evidence type="ECO:0000256" key="5">
    <source>
        <dbReference type="RuleBase" id="RU361235"/>
    </source>
</evidence>
<dbReference type="PANTHER" id="PTHR43142:SF1">
    <property type="entry name" value="CARBOXYLIC ESTER HYDROLASE"/>
    <property type="match status" value="1"/>
</dbReference>
<dbReference type="InterPro" id="IPR019819">
    <property type="entry name" value="Carboxylesterase_B_CS"/>
</dbReference>
<evidence type="ECO:0000313" key="9">
    <source>
        <dbReference type="Proteomes" id="UP001642540"/>
    </source>
</evidence>
<dbReference type="Gene3D" id="3.40.50.1820">
    <property type="entry name" value="alpha/beta hydrolase"/>
    <property type="match status" value="1"/>
</dbReference>
<dbReference type="InterPro" id="IPR002018">
    <property type="entry name" value="CarbesteraseB"/>
</dbReference>
<gene>
    <name evidence="8" type="ORF">ODALV1_LOCUS693</name>
</gene>
<evidence type="ECO:0000256" key="2">
    <source>
        <dbReference type="ARBA" id="ARBA00022487"/>
    </source>
</evidence>
<evidence type="ECO:0000256" key="3">
    <source>
        <dbReference type="ARBA" id="ARBA00022801"/>
    </source>
</evidence>
<name>A0ABP1PK25_9HEXA</name>
<dbReference type="EMBL" id="CAXLJM020000004">
    <property type="protein sequence ID" value="CAL8069288.1"/>
    <property type="molecule type" value="Genomic_DNA"/>
</dbReference>
<reference evidence="8 9" key="1">
    <citation type="submission" date="2024-08" db="EMBL/GenBank/DDBJ databases">
        <authorList>
            <person name="Cucini C."/>
            <person name="Frati F."/>
        </authorList>
    </citation>
    <scope>NUCLEOTIDE SEQUENCE [LARGE SCALE GENOMIC DNA]</scope>
</reference>
<feature type="transmembrane region" description="Helical" evidence="6">
    <location>
        <begin position="469"/>
        <end position="492"/>
    </location>
</feature>
<feature type="domain" description="Carboxylesterase type B" evidence="7">
    <location>
        <begin position="41"/>
        <end position="473"/>
    </location>
</feature>
<keyword evidence="2" id="KW-0719">Serine esterase</keyword>
<evidence type="ECO:0000256" key="1">
    <source>
        <dbReference type="ARBA" id="ARBA00005964"/>
    </source>
</evidence>
<dbReference type="PROSITE" id="PS00941">
    <property type="entry name" value="CARBOXYLESTERASE_B_2"/>
    <property type="match status" value="1"/>
</dbReference>
<evidence type="ECO:0000313" key="8">
    <source>
        <dbReference type="EMBL" id="CAL8069288.1"/>
    </source>
</evidence>